<proteinExistence type="predicted"/>
<protein>
    <recommendedName>
        <fullName evidence="5">HTH luxR-type domain-containing protein</fullName>
    </recommendedName>
</protein>
<dbReference type="PANTHER" id="PTHR44688:SF16">
    <property type="entry name" value="DNA-BINDING TRANSCRIPTIONAL ACTIVATOR DEVR_DOSR"/>
    <property type="match status" value="1"/>
</dbReference>
<keyword evidence="7" id="KW-1185">Reference proteome</keyword>
<dbReference type="PANTHER" id="PTHR44688">
    <property type="entry name" value="DNA-BINDING TRANSCRIPTIONAL ACTIVATOR DEVR_DOSR"/>
    <property type="match status" value="1"/>
</dbReference>
<gene>
    <name evidence="6" type="ORF">GCM10010977_20820</name>
</gene>
<dbReference type="SMART" id="SM00421">
    <property type="entry name" value="HTH_LUXR"/>
    <property type="match status" value="1"/>
</dbReference>
<dbReference type="InterPro" id="IPR016032">
    <property type="entry name" value="Sig_transdc_resp-reg_C-effctor"/>
</dbReference>
<accession>A0ABQ2M3B9</accession>
<evidence type="ECO:0000313" key="6">
    <source>
        <dbReference type="EMBL" id="GGO46262.1"/>
    </source>
</evidence>
<evidence type="ECO:0000256" key="4">
    <source>
        <dbReference type="SAM" id="MobiDB-lite"/>
    </source>
</evidence>
<dbReference type="CDD" id="cd06170">
    <property type="entry name" value="LuxR_C_like"/>
    <property type="match status" value="1"/>
</dbReference>
<evidence type="ECO:0000256" key="2">
    <source>
        <dbReference type="ARBA" id="ARBA00023125"/>
    </source>
</evidence>
<dbReference type="SUPFAM" id="SSF46894">
    <property type="entry name" value="C-terminal effector domain of the bipartite response regulators"/>
    <property type="match status" value="1"/>
</dbReference>
<dbReference type="Gene3D" id="1.10.10.10">
    <property type="entry name" value="Winged helix-like DNA-binding domain superfamily/Winged helix DNA-binding domain"/>
    <property type="match status" value="1"/>
</dbReference>
<keyword evidence="1" id="KW-0805">Transcription regulation</keyword>
<dbReference type="Pfam" id="PF00196">
    <property type="entry name" value="GerE"/>
    <property type="match status" value="1"/>
</dbReference>
<reference evidence="7" key="1">
    <citation type="journal article" date="2019" name="Int. J. Syst. Evol. Microbiol.">
        <title>The Global Catalogue of Microorganisms (GCM) 10K type strain sequencing project: providing services to taxonomists for standard genome sequencing and annotation.</title>
        <authorList>
            <consortium name="The Broad Institute Genomics Platform"/>
            <consortium name="The Broad Institute Genome Sequencing Center for Infectious Disease"/>
            <person name="Wu L."/>
            <person name="Ma J."/>
        </authorList>
    </citation>
    <scope>NUCLEOTIDE SEQUENCE [LARGE SCALE GENOMIC DNA]</scope>
    <source>
        <strain evidence="7">CGMCC 1.7064</strain>
    </source>
</reference>
<dbReference type="PROSITE" id="PS50043">
    <property type="entry name" value="HTH_LUXR_2"/>
    <property type="match status" value="1"/>
</dbReference>
<feature type="compositionally biased region" description="Basic and acidic residues" evidence="4">
    <location>
        <begin position="7"/>
        <end position="22"/>
    </location>
</feature>
<dbReference type="PRINTS" id="PR00038">
    <property type="entry name" value="HTHLUXR"/>
</dbReference>
<evidence type="ECO:0000256" key="1">
    <source>
        <dbReference type="ARBA" id="ARBA00023015"/>
    </source>
</evidence>
<organism evidence="6 7">
    <name type="scientific">Citricoccus zhacaiensis</name>
    <dbReference type="NCBI Taxonomy" id="489142"/>
    <lineage>
        <taxon>Bacteria</taxon>
        <taxon>Bacillati</taxon>
        <taxon>Actinomycetota</taxon>
        <taxon>Actinomycetes</taxon>
        <taxon>Micrococcales</taxon>
        <taxon>Micrococcaceae</taxon>
        <taxon>Citricoccus</taxon>
    </lineage>
</organism>
<feature type="domain" description="HTH luxR-type" evidence="5">
    <location>
        <begin position="732"/>
        <end position="797"/>
    </location>
</feature>
<evidence type="ECO:0000313" key="7">
    <source>
        <dbReference type="Proteomes" id="UP000642509"/>
    </source>
</evidence>
<keyword evidence="3" id="KW-0804">Transcription</keyword>
<feature type="region of interest" description="Disordered" evidence="4">
    <location>
        <begin position="1"/>
        <end position="30"/>
    </location>
</feature>
<keyword evidence="2" id="KW-0238">DNA-binding</keyword>
<dbReference type="InterPro" id="IPR036388">
    <property type="entry name" value="WH-like_DNA-bd_sf"/>
</dbReference>
<dbReference type="Proteomes" id="UP000642509">
    <property type="component" value="Unassembled WGS sequence"/>
</dbReference>
<evidence type="ECO:0000259" key="5">
    <source>
        <dbReference type="PROSITE" id="PS50043"/>
    </source>
</evidence>
<evidence type="ECO:0000256" key="3">
    <source>
        <dbReference type="ARBA" id="ARBA00023163"/>
    </source>
</evidence>
<name>A0ABQ2M3B9_9MICC</name>
<dbReference type="RefSeq" id="WP_188806081.1">
    <property type="nucleotide sequence ID" value="NZ_BAAAOU010000011.1"/>
</dbReference>
<dbReference type="EMBL" id="BMLQ01000005">
    <property type="protein sequence ID" value="GGO46262.1"/>
    <property type="molecule type" value="Genomic_DNA"/>
</dbReference>
<sequence>MTSEGSARMERHEVLDPRRGPADETSIDATHPALGRFLARPDSRERLLILQAPGGTGRHRFASGWLTAGGEIPGADESSVSSRILDWEHAAGEPQAFIELVGNLLADPHGGRVAVVAGPTVPVHRLAASHACAMAGPRAVILTHQEVAGLGGPDATARAFAAAGGWLGAVEVLLADPDNLEGAQSALLSPLLRWLADRDPERLAAATAFLPAFSQQTLEAFSPDLPGALPTVEELHALGLLSRDDRGEWFMPALVRNLLQQVFRDEDPDRASALNVAAAQALADTGSVEQAMETALQSRSWNRIAELMLEHWVDLYIANAQLLGEFMARLPRFVLERVNAIGVAARVAAGAGPDRMVFLLPSLEPDYARDETAHRLKKTTTRLYRAPDTWALTMGMLELSHLRLAGHFVESGHAALRLRQALEKVTTQSGVRPVLAGFTELQAGISLHLADRLPEARAAFEAAAYLTRDGVNDYVYADASGKLALLAVHEGHPEAARDWLARHVQPLSTVKWGHPMVARTGILARIELALADLDLAGAREQLDLLPEDVDTDEYWCAHARVLALAQTLGGQPDAAASLVVGWRQERPYSARAPLAERLLTEVFHLAQHVTGENPPVPHWESSPSLANLEALRCLRTGNPDEAVRVLYRPVRTGSRNLAVADLLGVLARTGALPETADEHVLGAVAEARARGAALADLAGLHQLGWTPVLHAAGVLDQDDVTRLESTGMTVTSLSPRPELTQREQSVLDLLRQGMTRRQMAQTTFRSENTIKAQLSSLYAKLGAASAAEALQQARHYGL</sequence>
<dbReference type="InterPro" id="IPR000792">
    <property type="entry name" value="Tscrpt_reg_LuxR_C"/>
</dbReference>
<comment type="caution">
    <text evidence="6">The sequence shown here is derived from an EMBL/GenBank/DDBJ whole genome shotgun (WGS) entry which is preliminary data.</text>
</comment>